<dbReference type="Gene3D" id="3.40.50.720">
    <property type="entry name" value="NAD(P)-binding Rossmann-like Domain"/>
    <property type="match status" value="1"/>
</dbReference>
<evidence type="ECO:0000259" key="2">
    <source>
        <dbReference type="Pfam" id="PF01408"/>
    </source>
</evidence>
<proteinExistence type="predicted"/>
<dbReference type="SUPFAM" id="SSF55347">
    <property type="entry name" value="Glyceraldehyde-3-phosphate dehydrogenase-like, C-terminal domain"/>
    <property type="match status" value="1"/>
</dbReference>
<keyword evidence="1" id="KW-0560">Oxidoreductase</keyword>
<dbReference type="PANTHER" id="PTHR43818">
    <property type="entry name" value="BCDNA.GH03377"/>
    <property type="match status" value="1"/>
</dbReference>
<dbReference type="InterPro" id="IPR000683">
    <property type="entry name" value="Gfo/Idh/MocA-like_OxRdtase_N"/>
</dbReference>
<dbReference type="Proteomes" id="UP000254051">
    <property type="component" value="Unassembled WGS sequence"/>
</dbReference>
<dbReference type="Pfam" id="PF22725">
    <property type="entry name" value="GFO_IDH_MocA_C3"/>
    <property type="match status" value="1"/>
</dbReference>
<name>A0A315ZYY6_9FIRM</name>
<evidence type="ECO:0000256" key="1">
    <source>
        <dbReference type="ARBA" id="ARBA00023002"/>
    </source>
</evidence>
<dbReference type="AlphaFoldDB" id="A0A315ZYY6"/>
<feature type="domain" description="Gfo/Idh/MocA-like oxidoreductase N-terminal" evidence="2">
    <location>
        <begin position="5"/>
        <end position="126"/>
    </location>
</feature>
<dbReference type="PANTHER" id="PTHR43818:SF11">
    <property type="entry name" value="BCDNA.GH03377"/>
    <property type="match status" value="1"/>
</dbReference>
<evidence type="ECO:0000313" key="5">
    <source>
        <dbReference type="Proteomes" id="UP000254051"/>
    </source>
</evidence>
<keyword evidence="5" id="KW-1185">Reference proteome</keyword>
<dbReference type="Gene3D" id="3.30.360.10">
    <property type="entry name" value="Dihydrodipicolinate Reductase, domain 2"/>
    <property type="match status" value="1"/>
</dbReference>
<dbReference type="Pfam" id="PF01408">
    <property type="entry name" value="GFO_IDH_MocA"/>
    <property type="match status" value="1"/>
</dbReference>
<dbReference type="RefSeq" id="WP_109710945.1">
    <property type="nucleotide sequence ID" value="NZ_QGDS01000005.1"/>
</dbReference>
<dbReference type="EMBL" id="UHJJ01000005">
    <property type="protein sequence ID" value="SUQ14239.1"/>
    <property type="molecule type" value="Genomic_DNA"/>
</dbReference>
<feature type="domain" description="GFO/IDH/MocA-like oxidoreductase" evidence="3">
    <location>
        <begin position="138"/>
        <end position="272"/>
    </location>
</feature>
<reference evidence="5" key="1">
    <citation type="submission" date="2017-07" db="EMBL/GenBank/DDBJ databases">
        <authorList>
            <person name="Varghese N."/>
            <person name="Submissions S."/>
        </authorList>
    </citation>
    <scope>NUCLEOTIDE SEQUENCE [LARGE SCALE GENOMIC DNA]</scope>
    <source>
        <strain evidence="5">NLAE-zl-C134</strain>
    </source>
</reference>
<dbReference type="GO" id="GO:0016491">
    <property type="term" value="F:oxidoreductase activity"/>
    <property type="evidence" value="ECO:0007669"/>
    <property type="project" value="UniProtKB-KW"/>
</dbReference>
<dbReference type="InterPro" id="IPR055170">
    <property type="entry name" value="GFO_IDH_MocA-like_dom"/>
</dbReference>
<dbReference type="InterPro" id="IPR036291">
    <property type="entry name" value="NAD(P)-bd_dom_sf"/>
</dbReference>
<accession>A0A315ZYY6</accession>
<gene>
    <name evidence="4" type="ORF">SAMN05216529_105214</name>
</gene>
<dbReference type="OrthoDB" id="9783105at2"/>
<dbReference type="GO" id="GO:0000166">
    <property type="term" value="F:nucleotide binding"/>
    <property type="evidence" value="ECO:0007669"/>
    <property type="project" value="InterPro"/>
</dbReference>
<protein>
    <submittedName>
        <fullName evidence="4">Predicted dehydrogenase</fullName>
    </submittedName>
</protein>
<organism evidence="4 5">
    <name type="scientific">Faecalicatena contorta</name>
    <dbReference type="NCBI Taxonomy" id="39482"/>
    <lineage>
        <taxon>Bacteria</taxon>
        <taxon>Bacillati</taxon>
        <taxon>Bacillota</taxon>
        <taxon>Clostridia</taxon>
        <taxon>Lachnospirales</taxon>
        <taxon>Lachnospiraceae</taxon>
        <taxon>Faecalicatena</taxon>
    </lineage>
</organism>
<dbReference type="InterPro" id="IPR050463">
    <property type="entry name" value="Gfo/Idh/MocA_oxidrdct_glycsds"/>
</dbReference>
<dbReference type="SUPFAM" id="SSF51735">
    <property type="entry name" value="NAD(P)-binding Rossmann-fold domains"/>
    <property type="match status" value="1"/>
</dbReference>
<sequence>MKETKIGLIGAGWMGRAHTVAFHHAGMIFGDDLPVFEIIADVYEEQVKEAAESLGYKRYTTDWRAVVTDPAVTLVDVATPNNMHFEMVKAALENGKHVFCEKPLSLSGEESQILAELAKEKGVVNYCGFSNLMNPANQYVKELVETGELGEIMRIHATYDQDMLLDPKLPLTWRHVNETAGSGALGDLCSHLLSVSQMILGDIKEVIGIDSVVVPERPIAGSDKTGKVENDDIITFLVKYKNGVIGDFSSSRVATGRKNYFYYEIQGTKGTVVYDLERMCEVQVYFKQDADKRKGRDSGFRTVLLNPEHKGYKYFQPAGGIAIGFDDMKVLQAHELMQAMAGGEYAANFAMAAKVDGVASAVLKSLKSRTWEECCNCSWF</sequence>
<evidence type="ECO:0000313" key="4">
    <source>
        <dbReference type="EMBL" id="SUQ14239.1"/>
    </source>
</evidence>
<evidence type="ECO:0000259" key="3">
    <source>
        <dbReference type="Pfam" id="PF22725"/>
    </source>
</evidence>